<dbReference type="Proteomes" id="UP000243588">
    <property type="component" value="Unassembled WGS sequence"/>
</dbReference>
<accession>A0A1G8GUH1</accession>
<protein>
    <recommendedName>
        <fullName evidence="1">DUF4377 domain-containing protein</fullName>
    </recommendedName>
</protein>
<reference evidence="3" key="1">
    <citation type="submission" date="2016-10" db="EMBL/GenBank/DDBJ databases">
        <authorList>
            <person name="Varghese N."/>
            <person name="Submissions S."/>
        </authorList>
    </citation>
    <scope>NUCLEOTIDE SEQUENCE [LARGE SCALE GENOMIC DNA]</scope>
    <source>
        <strain evidence="3">DSM 23313</strain>
    </source>
</reference>
<evidence type="ECO:0000259" key="1">
    <source>
        <dbReference type="Pfam" id="PF14302"/>
    </source>
</evidence>
<dbReference type="Pfam" id="PF14302">
    <property type="entry name" value="DUF4377"/>
    <property type="match status" value="1"/>
</dbReference>
<keyword evidence="3" id="KW-1185">Reference proteome</keyword>
<feature type="domain" description="DUF4377" evidence="1">
    <location>
        <begin position="67"/>
        <end position="110"/>
    </location>
</feature>
<name>A0A1G8GUH1_9FLAO</name>
<dbReference type="PROSITE" id="PS51257">
    <property type="entry name" value="PROKAR_LIPOPROTEIN"/>
    <property type="match status" value="1"/>
</dbReference>
<dbReference type="AlphaFoldDB" id="A0A1G8GUH1"/>
<evidence type="ECO:0000313" key="3">
    <source>
        <dbReference type="Proteomes" id="UP000243588"/>
    </source>
</evidence>
<gene>
    <name evidence="2" type="ORF">SAMN05421818_13228</name>
</gene>
<dbReference type="InterPro" id="IPR025485">
    <property type="entry name" value="DUF4377"/>
</dbReference>
<evidence type="ECO:0000313" key="2">
    <source>
        <dbReference type="EMBL" id="SDH97920.1"/>
    </source>
</evidence>
<dbReference type="RefSeq" id="WP_090410399.1">
    <property type="nucleotide sequence ID" value="NZ_FNDQ01000032.1"/>
</dbReference>
<dbReference type="EMBL" id="FNDQ01000032">
    <property type="protein sequence ID" value="SDH97920.1"/>
    <property type="molecule type" value="Genomic_DNA"/>
</dbReference>
<organism evidence="2 3">
    <name type="scientific">Myroides phaeus</name>
    <dbReference type="NCBI Taxonomy" id="702745"/>
    <lineage>
        <taxon>Bacteria</taxon>
        <taxon>Pseudomonadati</taxon>
        <taxon>Bacteroidota</taxon>
        <taxon>Flavobacteriia</taxon>
        <taxon>Flavobacteriales</taxon>
        <taxon>Flavobacteriaceae</taxon>
        <taxon>Myroides</taxon>
    </lineage>
</organism>
<proteinExistence type="predicted"/>
<sequence>MKNYLITTSVFVAMLASCSTSDDNNTITTKEMNVEVQPYVVMMSPGPFSGTQEIPHLVLIEEKTNKKHYTPGIEGFDYKEGTKYKLRVKFTLDKSIMDSGGTYKLIKIIK</sequence>